<feature type="compositionally biased region" description="Basic and acidic residues" evidence="1">
    <location>
        <begin position="529"/>
        <end position="538"/>
    </location>
</feature>
<feature type="compositionally biased region" description="Low complexity" evidence="1">
    <location>
        <begin position="272"/>
        <end position="284"/>
    </location>
</feature>
<organism evidence="2 3">
    <name type="scientific">Macrostomum lignano</name>
    <dbReference type="NCBI Taxonomy" id="282301"/>
    <lineage>
        <taxon>Eukaryota</taxon>
        <taxon>Metazoa</taxon>
        <taxon>Spiralia</taxon>
        <taxon>Lophotrochozoa</taxon>
        <taxon>Platyhelminthes</taxon>
        <taxon>Rhabditophora</taxon>
        <taxon>Macrostomorpha</taxon>
        <taxon>Macrostomida</taxon>
        <taxon>Macrostomidae</taxon>
        <taxon>Macrostomum</taxon>
    </lineage>
</organism>
<evidence type="ECO:0000313" key="3">
    <source>
        <dbReference type="WBParaSite" id="maker-unitig_34087-snap-gene-0.2-mRNA-1"/>
    </source>
</evidence>
<accession>A0A1I8FGL4</accession>
<feature type="compositionally biased region" description="Low complexity" evidence="1">
    <location>
        <begin position="497"/>
        <end position="512"/>
    </location>
</feature>
<proteinExistence type="predicted"/>
<protein>
    <submittedName>
        <fullName evidence="3">AAA domain-containing protein</fullName>
    </submittedName>
</protein>
<feature type="region of interest" description="Disordered" evidence="1">
    <location>
        <begin position="142"/>
        <end position="191"/>
    </location>
</feature>
<feature type="compositionally biased region" description="Low complexity" evidence="1">
    <location>
        <begin position="19"/>
        <end position="30"/>
    </location>
</feature>
<evidence type="ECO:0000256" key="1">
    <source>
        <dbReference type="SAM" id="MobiDB-lite"/>
    </source>
</evidence>
<name>A0A1I8FGL4_9PLAT</name>
<dbReference type="WBParaSite" id="maker-unitig_34087-snap-gene-0.2-mRNA-1">
    <property type="protein sequence ID" value="maker-unitig_34087-snap-gene-0.2-mRNA-1"/>
    <property type="gene ID" value="maker-unitig_34087-snap-gene-0.2"/>
</dbReference>
<keyword evidence="2" id="KW-1185">Reference proteome</keyword>
<feature type="compositionally biased region" description="Basic and acidic residues" evidence="1">
    <location>
        <begin position="54"/>
        <end position="67"/>
    </location>
</feature>
<feature type="region of interest" description="Disordered" evidence="1">
    <location>
        <begin position="255"/>
        <end position="284"/>
    </location>
</feature>
<feature type="region of interest" description="Disordered" evidence="1">
    <location>
        <begin position="54"/>
        <end position="77"/>
    </location>
</feature>
<sequence>MFIRNKPLPAKLLQVLMTQQQPHPQQQQQQAAGPSPVQTQRQYRAVTLEVIGVQREREHGEEGKSEGEIGYNTKPNKIDSLVRSSKPAASNQFDFYSRSKPGMASMEAQLAHLTSWIQQNVQYHSSRAAAAGQAARATAAVSGGGRAGGHAPSNSSLDSAFSAQSGGEAEDATAVVPTATDPELAGAARKPGTTWRCLRTDLKELRQSCRHCLHSVDQIANDQSKKSAPRFESRDRTRERLKAYRLESRAIDTRYLNSSSSSRRLRSGTHPSSSESAAQRSATAAAAASATQQLQVALTAARRSLETDVARSVGKRRLPAEALAEKFRGHRIGEYDNVAQSTVDGHPPPLGISVAISAAPPPPSAASAVGGVRRAAAANQRGSTVAAAAASAPAQVAFSDTVKVDDGSQVIKPQLGRRLRARRCRCTTALAAKSPTSGSPQDAAAPPPRKSSTGGTGVTSSPLGGPGSRQRPTRLRERSGARQARSPGGGGRGAGGQRQSTVHFAAAATPTGTGVGIGNRGSCHSGDATADHAAERSVVHSLKGSDTTD</sequence>
<reference evidence="3" key="1">
    <citation type="submission" date="2016-11" db="UniProtKB">
        <authorList>
            <consortium name="WormBaseParasite"/>
        </authorList>
    </citation>
    <scope>IDENTIFICATION</scope>
</reference>
<feature type="region of interest" description="Disordered" evidence="1">
    <location>
        <begin position="430"/>
        <end position="549"/>
    </location>
</feature>
<feature type="compositionally biased region" description="Polar residues" evidence="1">
    <location>
        <begin position="152"/>
        <end position="165"/>
    </location>
</feature>
<dbReference type="Proteomes" id="UP000095280">
    <property type="component" value="Unplaced"/>
</dbReference>
<dbReference type="AlphaFoldDB" id="A0A1I8FGL4"/>
<feature type="compositionally biased region" description="Gly residues" evidence="1">
    <location>
        <begin position="487"/>
        <end position="496"/>
    </location>
</feature>
<feature type="region of interest" description="Disordered" evidence="1">
    <location>
        <begin position="16"/>
        <end position="41"/>
    </location>
</feature>
<evidence type="ECO:0000313" key="2">
    <source>
        <dbReference type="Proteomes" id="UP000095280"/>
    </source>
</evidence>